<comment type="cofactor">
    <cofactor evidence="1">
        <name>FMN</name>
        <dbReference type="ChEBI" id="CHEBI:58210"/>
    </cofactor>
</comment>
<dbReference type="GO" id="GO:0016491">
    <property type="term" value="F:oxidoreductase activity"/>
    <property type="evidence" value="ECO:0007669"/>
    <property type="project" value="UniProtKB-KW"/>
</dbReference>
<proteinExistence type="predicted"/>
<gene>
    <name evidence="4" type="ORF">B0J13DRAFT_407294</name>
</gene>
<dbReference type="InterPro" id="IPR013785">
    <property type="entry name" value="Aldolase_TIM"/>
</dbReference>
<reference evidence="4" key="1">
    <citation type="journal article" date="2021" name="Nat. Commun.">
        <title>Genetic determinants of endophytism in the Arabidopsis root mycobiome.</title>
        <authorList>
            <person name="Mesny F."/>
            <person name="Miyauchi S."/>
            <person name="Thiergart T."/>
            <person name="Pickel B."/>
            <person name="Atanasova L."/>
            <person name="Karlsson M."/>
            <person name="Huettel B."/>
            <person name="Barry K.W."/>
            <person name="Haridas S."/>
            <person name="Chen C."/>
            <person name="Bauer D."/>
            <person name="Andreopoulos W."/>
            <person name="Pangilinan J."/>
            <person name="LaButti K."/>
            <person name="Riley R."/>
            <person name="Lipzen A."/>
            <person name="Clum A."/>
            <person name="Drula E."/>
            <person name="Henrissat B."/>
            <person name="Kohler A."/>
            <person name="Grigoriev I.V."/>
            <person name="Martin F.M."/>
            <person name="Hacquard S."/>
        </authorList>
    </citation>
    <scope>NUCLEOTIDE SEQUENCE</scope>
    <source>
        <strain evidence="4">MPI-CAGE-AT-0021</strain>
    </source>
</reference>
<evidence type="ECO:0000259" key="3">
    <source>
        <dbReference type="PROSITE" id="PS51349"/>
    </source>
</evidence>
<feature type="non-terminal residue" evidence="4">
    <location>
        <position position="133"/>
    </location>
</feature>
<protein>
    <submittedName>
        <fullName evidence="4">FMN-dependent dehydrogenase</fullName>
    </submittedName>
</protein>
<dbReference type="OrthoDB" id="1925334at2759"/>
<dbReference type="PROSITE" id="PS51349">
    <property type="entry name" value="FMN_HYDROXY_ACID_DH_2"/>
    <property type="match status" value="1"/>
</dbReference>
<dbReference type="Proteomes" id="UP000717696">
    <property type="component" value="Unassembled WGS sequence"/>
</dbReference>
<keyword evidence="2" id="KW-0560">Oxidoreductase</keyword>
<dbReference type="Gene3D" id="3.20.20.70">
    <property type="entry name" value="Aldolase class I"/>
    <property type="match status" value="1"/>
</dbReference>
<feature type="non-terminal residue" evidence="4">
    <location>
        <position position="1"/>
    </location>
</feature>
<feature type="domain" description="FMN hydroxy acid dehydrogenase" evidence="3">
    <location>
        <begin position="1"/>
        <end position="133"/>
    </location>
</feature>
<comment type="caution">
    <text evidence="4">The sequence shown here is derived from an EMBL/GenBank/DDBJ whole genome shotgun (WGS) entry which is preliminary data.</text>
</comment>
<name>A0A9P9D7F3_9HYPO</name>
<evidence type="ECO:0000256" key="2">
    <source>
        <dbReference type="ARBA" id="ARBA00023002"/>
    </source>
</evidence>
<organism evidence="4 5">
    <name type="scientific">Dactylonectria estremocensis</name>
    <dbReference type="NCBI Taxonomy" id="1079267"/>
    <lineage>
        <taxon>Eukaryota</taxon>
        <taxon>Fungi</taxon>
        <taxon>Dikarya</taxon>
        <taxon>Ascomycota</taxon>
        <taxon>Pezizomycotina</taxon>
        <taxon>Sordariomycetes</taxon>
        <taxon>Hypocreomycetidae</taxon>
        <taxon>Hypocreales</taxon>
        <taxon>Nectriaceae</taxon>
        <taxon>Dactylonectria</taxon>
    </lineage>
</organism>
<dbReference type="Pfam" id="PF01070">
    <property type="entry name" value="FMN_dh"/>
    <property type="match status" value="1"/>
</dbReference>
<dbReference type="PANTHER" id="PTHR10578">
    <property type="entry name" value="S -2-HYDROXY-ACID OXIDASE-RELATED"/>
    <property type="match status" value="1"/>
</dbReference>
<sequence>FNSGAETLSALDRNRSDWMRIGFRPRVLPNIAATPMKCRIMGAESSMPVFIAPAAAARLGHKDGELCLASGAAHMDILQCVCTYSQSLFFQLYVPKIKEDAKKLIVGANAAGFKAFVVTVDSAVIGKRDDDDR</sequence>
<dbReference type="AlphaFoldDB" id="A0A9P9D7F3"/>
<evidence type="ECO:0000313" key="4">
    <source>
        <dbReference type="EMBL" id="KAH7113948.1"/>
    </source>
</evidence>
<evidence type="ECO:0000313" key="5">
    <source>
        <dbReference type="Proteomes" id="UP000717696"/>
    </source>
</evidence>
<accession>A0A9P9D7F3</accession>
<dbReference type="PANTHER" id="PTHR10578:SF104">
    <property type="entry name" value="CYTOCHROME B2, MITOCHONDRIAL-RELATED"/>
    <property type="match status" value="1"/>
</dbReference>
<dbReference type="InterPro" id="IPR037396">
    <property type="entry name" value="FMN_HAD"/>
</dbReference>
<dbReference type="EMBL" id="JAGMUU010000044">
    <property type="protein sequence ID" value="KAH7113948.1"/>
    <property type="molecule type" value="Genomic_DNA"/>
</dbReference>
<keyword evidence="5" id="KW-1185">Reference proteome</keyword>
<dbReference type="InterPro" id="IPR000262">
    <property type="entry name" value="FMN-dep_DH"/>
</dbReference>
<dbReference type="SUPFAM" id="SSF51395">
    <property type="entry name" value="FMN-linked oxidoreductases"/>
    <property type="match status" value="1"/>
</dbReference>
<evidence type="ECO:0000256" key="1">
    <source>
        <dbReference type="ARBA" id="ARBA00001917"/>
    </source>
</evidence>